<reference evidence="1" key="1">
    <citation type="submission" date="2022-11" db="EMBL/GenBank/DDBJ databases">
        <title>Genome Sequence of Boeremia exigua.</title>
        <authorList>
            <person name="Buettner E."/>
        </authorList>
    </citation>
    <scope>NUCLEOTIDE SEQUENCE</scope>
    <source>
        <strain evidence="1">CU02</strain>
    </source>
</reference>
<protein>
    <submittedName>
        <fullName evidence="1">Uncharacterized protein</fullName>
    </submittedName>
</protein>
<evidence type="ECO:0000313" key="1">
    <source>
        <dbReference type="EMBL" id="KAJ8108065.1"/>
    </source>
</evidence>
<evidence type="ECO:0000313" key="2">
    <source>
        <dbReference type="Proteomes" id="UP001153331"/>
    </source>
</evidence>
<accession>A0ACC2HYV9</accession>
<proteinExistence type="predicted"/>
<dbReference type="Proteomes" id="UP001153331">
    <property type="component" value="Unassembled WGS sequence"/>
</dbReference>
<comment type="caution">
    <text evidence="1">The sequence shown here is derived from an EMBL/GenBank/DDBJ whole genome shotgun (WGS) entry which is preliminary data.</text>
</comment>
<dbReference type="EMBL" id="JAPHNI010000810">
    <property type="protein sequence ID" value="KAJ8108065.1"/>
    <property type="molecule type" value="Genomic_DNA"/>
</dbReference>
<organism evidence="1 2">
    <name type="scientific">Boeremia exigua</name>
    <dbReference type="NCBI Taxonomy" id="749465"/>
    <lineage>
        <taxon>Eukaryota</taxon>
        <taxon>Fungi</taxon>
        <taxon>Dikarya</taxon>
        <taxon>Ascomycota</taxon>
        <taxon>Pezizomycotina</taxon>
        <taxon>Dothideomycetes</taxon>
        <taxon>Pleosporomycetidae</taxon>
        <taxon>Pleosporales</taxon>
        <taxon>Pleosporineae</taxon>
        <taxon>Didymellaceae</taxon>
        <taxon>Boeremia</taxon>
    </lineage>
</organism>
<name>A0ACC2HYV9_9PLEO</name>
<sequence length="543" mass="59335">MTASCVLVNGRIYASRHAQKETTEFADCMVLDGDKIHHVGSKRNKSVQEIIATGAEVIDLKGRVVIPGFIDAHTHILFFGLSLRKLDLTNCTSLELVRSAISDYAKQHPEMPRVLCRGWHQPSTGRLALATMLDDLDPQKRPIYVEALDLHSTWVNTAALNELPLKDVENLGRHQIPCDENGQPTGLFAEAGQTDVVWPYLNNKYTDDDKQAALREAFDAYIAAGYTGAIDMAMDDNSWDALKMYRQRNGTLPIHVAAHWLIRPVGDLAAQVDVAIAQNKQWHPSSTPDFCVVGVKLICDGVVDGCTAALTQPYPGHKSLIDPLFTRAQMETVVVKAAHANLQVAIHAIGNAAVTQAIDSIAAANTPSGRHRIEHLEITDPEDAKRLGALGITASVQPVHSDPAILVDYQKLIGPHLWDRAFAYKEFLDGHACVALGTDAPTALHLPLPNLYNATTRKSATRPHMHEQTTPHQALTMSQAFYAATGGAAHSRFAESWTGSLKAGLAADFVVLDSKWTPETLLDDSVEETWARGKRVYKAVSQA</sequence>
<keyword evidence="2" id="KW-1185">Reference proteome</keyword>
<gene>
    <name evidence="1" type="ORF">OPT61_g8430</name>
</gene>